<organism evidence="1 2">
    <name type="scientific">Bacillus cereus</name>
    <dbReference type="NCBI Taxonomy" id="1396"/>
    <lineage>
        <taxon>Bacteria</taxon>
        <taxon>Bacillati</taxon>
        <taxon>Bacillota</taxon>
        <taxon>Bacilli</taxon>
        <taxon>Bacillales</taxon>
        <taxon>Bacillaceae</taxon>
        <taxon>Bacillus</taxon>
        <taxon>Bacillus cereus group</taxon>
    </lineage>
</organism>
<dbReference type="AlphaFoldDB" id="A0A164QA06"/>
<sequence length="38" mass="4647">MTLDIKHDYKKKIMKSFFQKKIYMLAILKNNAIMKQNK</sequence>
<dbReference type="PATRIC" id="fig|1396.535.peg.2716"/>
<proteinExistence type="predicted"/>
<dbReference type="EMBL" id="LJKE01000026">
    <property type="protein sequence ID" value="KZD70432.1"/>
    <property type="molecule type" value="Genomic_DNA"/>
</dbReference>
<evidence type="ECO:0000313" key="1">
    <source>
        <dbReference type="EMBL" id="KZD70432.1"/>
    </source>
</evidence>
<accession>A0A164QA06</accession>
<protein>
    <submittedName>
        <fullName evidence="1">Uncharacterized protein</fullName>
    </submittedName>
</protein>
<evidence type="ECO:0000313" key="2">
    <source>
        <dbReference type="Proteomes" id="UP000076482"/>
    </source>
</evidence>
<dbReference type="Proteomes" id="UP000076482">
    <property type="component" value="Unassembled WGS sequence"/>
</dbReference>
<name>A0A164QA06_BACCE</name>
<gene>
    <name evidence="1" type="ORF">B4088_1170</name>
</gene>
<reference evidence="1 2" key="1">
    <citation type="submission" date="2015-09" db="EMBL/GenBank/DDBJ databases">
        <title>Bacillus cereus food isolates.</title>
        <authorList>
            <person name="Boekhorst J."/>
        </authorList>
    </citation>
    <scope>NUCLEOTIDE SEQUENCE [LARGE SCALE GENOMIC DNA]</scope>
    <source>
        <strain evidence="1 2">B4088</strain>
    </source>
</reference>
<comment type="caution">
    <text evidence="1">The sequence shown here is derived from an EMBL/GenBank/DDBJ whole genome shotgun (WGS) entry which is preliminary data.</text>
</comment>